<dbReference type="Gene3D" id="3.20.20.20">
    <property type="entry name" value="Dihydropteroate synthase-like"/>
    <property type="match status" value="1"/>
</dbReference>
<dbReference type="InterPro" id="IPR045031">
    <property type="entry name" value="DHP_synth-like"/>
</dbReference>
<comment type="catalytic activity">
    <reaction evidence="1">
        <text>(7,8-dihydropterin-6-yl)methyl diphosphate + 4-aminobenzoate = 7,8-dihydropteroate + diphosphate</text>
        <dbReference type="Rhea" id="RHEA:19949"/>
        <dbReference type="ChEBI" id="CHEBI:17836"/>
        <dbReference type="ChEBI" id="CHEBI:17839"/>
        <dbReference type="ChEBI" id="CHEBI:33019"/>
        <dbReference type="ChEBI" id="CHEBI:72950"/>
        <dbReference type="EC" id="2.5.1.15"/>
    </reaction>
</comment>
<keyword evidence="7" id="KW-0460">Magnesium</keyword>
<dbReference type="AlphaFoldDB" id="A0A9D9HNG3"/>
<gene>
    <name evidence="10" type="primary">folP</name>
    <name evidence="10" type="ORF">IAA81_02520</name>
</gene>
<evidence type="ECO:0000259" key="9">
    <source>
        <dbReference type="PROSITE" id="PS50972"/>
    </source>
</evidence>
<dbReference type="PROSITE" id="PS50972">
    <property type="entry name" value="PTERIN_BINDING"/>
    <property type="match status" value="1"/>
</dbReference>
<comment type="pathway">
    <text evidence="3">Cofactor biosynthesis; tetrahydrofolate biosynthesis; 7,8-dihydrofolate from 2-amino-4-hydroxy-6-hydroxymethyl-7,8-dihydropteridine diphosphate and 4-aminobenzoate: step 1/2.</text>
</comment>
<dbReference type="GO" id="GO:0046656">
    <property type="term" value="P:folic acid biosynthetic process"/>
    <property type="evidence" value="ECO:0007669"/>
    <property type="project" value="UniProtKB-KW"/>
</dbReference>
<comment type="cofactor">
    <cofactor evidence="2">
        <name>Mg(2+)</name>
        <dbReference type="ChEBI" id="CHEBI:18420"/>
    </cofactor>
</comment>
<organism evidence="10 11">
    <name type="scientific">Candidatus Gallitreponema excrementavium</name>
    <dbReference type="NCBI Taxonomy" id="2840840"/>
    <lineage>
        <taxon>Bacteria</taxon>
        <taxon>Pseudomonadati</taxon>
        <taxon>Spirochaetota</taxon>
        <taxon>Spirochaetia</taxon>
        <taxon>Spirochaetales</taxon>
        <taxon>Candidatus Gallitreponema</taxon>
    </lineage>
</organism>
<dbReference type="EC" id="2.5.1.15" evidence="4"/>
<evidence type="ECO:0000256" key="8">
    <source>
        <dbReference type="ARBA" id="ARBA00022909"/>
    </source>
</evidence>
<dbReference type="InterPro" id="IPR006390">
    <property type="entry name" value="DHP_synth_dom"/>
</dbReference>
<name>A0A9D9HNG3_9SPIR</name>
<dbReference type="Pfam" id="PF00809">
    <property type="entry name" value="Pterin_bind"/>
    <property type="match status" value="1"/>
</dbReference>
<feature type="domain" description="Pterin-binding" evidence="9">
    <location>
        <begin position="27"/>
        <end position="280"/>
    </location>
</feature>
<comment type="caution">
    <text evidence="10">The sequence shown here is derived from an EMBL/GenBank/DDBJ whole genome shotgun (WGS) entry which is preliminary data.</text>
</comment>
<dbReference type="PANTHER" id="PTHR20941:SF1">
    <property type="entry name" value="FOLIC ACID SYNTHESIS PROTEIN FOL1"/>
    <property type="match status" value="1"/>
</dbReference>
<dbReference type="GO" id="GO:0046872">
    <property type="term" value="F:metal ion binding"/>
    <property type="evidence" value="ECO:0007669"/>
    <property type="project" value="UniProtKB-KW"/>
</dbReference>
<dbReference type="EMBL" id="JADIMM010000029">
    <property type="protein sequence ID" value="MBO8457086.1"/>
    <property type="molecule type" value="Genomic_DNA"/>
</dbReference>
<evidence type="ECO:0000256" key="5">
    <source>
        <dbReference type="ARBA" id="ARBA00022679"/>
    </source>
</evidence>
<accession>A0A9D9HNG3</accession>
<evidence type="ECO:0000256" key="7">
    <source>
        <dbReference type="ARBA" id="ARBA00022842"/>
    </source>
</evidence>
<keyword evidence="5 10" id="KW-0808">Transferase</keyword>
<dbReference type="CDD" id="cd00739">
    <property type="entry name" value="DHPS"/>
    <property type="match status" value="1"/>
</dbReference>
<dbReference type="NCBIfam" id="TIGR01496">
    <property type="entry name" value="DHPS"/>
    <property type="match status" value="1"/>
</dbReference>
<evidence type="ECO:0000313" key="10">
    <source>
        <dbReference type="EMBL" id="MBO8457086.1"/>
    </source>
</evidence>
<dbReference type="SUPFAM" id="SSF51717">
    <property type="entry name" value="Dihydropteroate synthetase-like"/>
    <property type="match status" value="1"/>
</dbReference>
<evidence type="ECO:0000256" key="2">
    <source>
        <dbReference type="ARBA" id="ARBA00001946"/>
    </source>
</evidence>
<sequence>MTCKSKLKTPAPLILSGNRSITTSNPVFVMGILNINNDSFWEGSRAASVDSALRIALKMVEDGADIIDIGGESTRPGAGYISAEEELKRIIPVIREIRKHSQVVLSCDTRKSDVFRAAFEAGADILNDISALQDDSFLAGYCSQVDCPVILMHKKGIPLTMQNNPGMRTPVKEVKKYLENAAKNAVKMGIKKSKIIIDPGIGFGKTYNDNISLIRGTGEIAKAGYPVLMALSRKTVIGDILNCGIQDRLYGTIAANMISVLKGASIIRVHDVKAHTDFIKVFKDLL</sequence>
<evidence type="ECO:0000256" key="3">
    <source>
        <dbReference type="ARBA" id="ARBA00004763"/>
    </source>
</evidence>
<reference evidence="10" key="2">
    <citation type="journal article" date="2021" name="PeerJ">
        <title>Extensive microbial diversity within the chicken gut microbiome revealed by metagenomics and culture.</title>
        <authorList>
            <person name="Gilroy R."/>
            <person name="Ravi A."/>
            <person name="Getino M."/>
            <person name="Pursley I."/>
            <person name="Horton D.L."/>
            <person name="Alikhan N.F."/>
            <person name="Baker D."/>
            <person name="Gharbi K."/>
            <person name="Hall N."/>
            <person name="Watson M."/>
            <person name="Adriaenssens E.M."/>
            <person name="Foster-Nyarko E."/>
            <person name="Jarju S."/>
            <person name="Secka A."/>
            <person name="Antonio M."/>
            <person name="Oren A."/>
            <person name="Chaudhuri R.R."/>
            <person name="La Ragione R."/>
            <person name="Hildebrand F."/>
            <person name="Pallen M.J."/>
        </authorList>
    </citation>
    <scope>NUCLEOTIDE SEQUENCE</scope>
    <source>
        <strain evidence="10">10532</strain>
    </source>
</reference>
<evidence type="ECO:0000256" key="6">
    <source>
        <dbReference type="ARBA" id="ARBA00022723"/>
    </source>
</evidence>
<dbReference type="GO" id="GO:0004156">
    <property type="term" value="F:dihydropteroate synthase activity"/>
    <property type="evidence" value="ECO:0007669"/>
    <property type="project" value="UniProtKB-EC"/>
</dbReference>
<dbReference type="InterPro" id="IPR000489">
    <property type="entry name" value="Pterin-binding_dom"/>
</dbReference>
<evidence type="ECO:0000256" key="1">
    <source>
        <dbReference type="ARBA" id="ARBA00000012"/>
    </source>
</evidence>
<evidence type="ECO:0000313" key="11">
    <source>
        <dbReference type="Proteomes" id="UP000823638"/>
    </source>
</evidence>
<dbReference type="GO" id="GO:0046654">
    <property type="term" value="P:tetrahydrofolate biosynthetic process"/>
    <property type="evidence" value="ECO:0007669"/>
    <property type="project" value="TreeGrafter"/>
</dbReference>
<proteinExistence type="predicted"/>
<reference evidence="10" key="1">
    <citation type="submission" date="2020-10" db="EMBL/GenBank/DDBJ databases">
        <authorList>
            <person name="Gilroy R."/>
        </authorList>
    </citation>
    <scope>NUCLEOTIDE SEQUENCE</scope>
    <source>
        <strain evidence="10">10532</strain>
    </source>
</reference>
<dbReference type="PANTHER" id="PTHR20941">
    <property type="entry name" value="FOLATE SYNTHESIS PROTEINS"/>
    <property type="match status" value="1"/>
</dbReference>
<dbReference type="InterPro" id="IPR011005">
    <property type="entry name" value="Dihydropteroate_synth-like_sf"/>
</dbReference>
<protein>
    <recommendedName>
        <fullName evidence="4">dihydropteroate synthase</fullName>
        <ecNumber evidence="4">2.5.1.15</ecNumber>
    </recommendedName>
</protein>
<keyword evidence="8" id="KW-0289">Folate biosynthesis</keyword>
<keyword evidence="6" id="KW-0479">Metal-binding</keyword>
<evidence type="ECO:0000256" key="4">
    <source>
        <dbReference type="ARBA" id="ARBA00012458"/>
    </source>
</evidence>
<dbReference type="PROSITE" id="PS00793">
    <property type="entry name" value="DHPS_2"/>
    <property type="match status" value="1"/>
</dbReference>
<dbReference type="Proteomes" id="UP000823638">
    <property type="component" value="Unassembled WGS sequence"/>
</dbReference>